<name>A0AAV4Y5A3_CAEEX</name>
<protein>
    <submittedName>
        <fullName evidence="2">Uncharacterized protein</fullName>
    </submittedName>
</protein>
<reference evidence="2 3" key="1">
    <citation type="submission" date="2021-06" db="EMBL/GenBank/DDBJ databases">
        <title>Caerostris extrusa draft genome.</title>
        <authorList>
            <person name="Kono N."/>
            <person name="Arakawa K."/>
        </authorList>
    </citation>
    <scope>NUCLEOTIDE SEQUENCE [LARGE SCALE GENOMIC DNA]</scope>
</reference>
<keyword evidence="3" id="KW-1185">Reference proteome</keyword>
<gene>
    <name evidence="2" type="ORF">CEXT_359241</name>
</gene>
<evidence type="ECO:0000313" key="2">
    <source>
        <dbReference type="EMBL" id="GIZ02190.1"/>
    </source>
</evidence>
<dbReference type="AlphaFoldDB" id="A0AAV4Y5A3"/>
<proteinExistence type="predicted"/>
<feature type="region of interest" description="Disordered" evidence="1">
    <location>
        <begin position="28"/>
        <end position="54"/>
    </location>
</feature>
<comment type="caution">
    <text evidence="2">The sequence shown here is derived from an EMBL/GenBank/DDBJ whole genome shotgun (WGS) entry which is preliminary data.</text>
</comment>
<evidence type="ECO:0000256" key="1">
    <source>
        <dbReference type="SAM" id="MobiDB-lite"/>
    </source>
</evidence>
<evidence type="ECO:0000313" key="3">
    <source>
        <dbReference type="Proteomes" id="UP001054945"/>
    </source>
</evidence>
<dbReference type="Proteomes" id="UP001054945">
    <property type="component" value="Unassembled WGS sequence"/>
</dbReference>
<feature type="compositionally biased region" description="Basic and acidic residues" evidence="1">
    <location>
        <begin position="28"/>
        <end position="37"/>
    </location>
</feature>
<dbReference type="EMBL" id="BPLR01018769">
    <property type="protein sequence ID" value="GIZ02190.1"/>
    <property type="molecule type" value="Genomic_DNA"/>
</dbReference>
<organism evidence="2 3">
    <name type="scientific">Caerostris extrusa</name>
    <name type="common">Bark spider</name>
    <name type="synonym">Caerostris bankana</name>
    <dbReference type="NCBI Taxonomy" id="172846"/>
    <lineage>
        <taxon>Eukaryota</taxon>
        <taxon>Metazoa</taxon>
        <taxon>Ecdysozoa</taxon>
        <taxon>Arthropoda</taxon>
        <taxon>Chelicerata</taxon>
        <taxon>Arachnida</taxon>
        <taxon>Araneae</taxon>
        <taxon>Araneomorphae</taxon>
        <taxon>Entelegynae</taxon>
        <taxon>Araneoidea</taxon>
        <taxon>Araneidae</taxon>
        <taxon>Caerostris</taxon>
    </lineage>
</organism>
<sequence>MLNCNLKLANEHKLNLYEKRTSLPLHHPISDQKKHETSSQPSPPPRSFPAVTSPPSTWCVGSSVPVFTSESPDRRGCGAILLFPGERLSDSSSSLPKGGWSNDLFCSWCSKKSNWFYFSKCWKWMLMRLPSWWMVLIK</sequence>
<accession>A0AAV4Y5A3</accession>